<sequence length="823" mass="92477">MSSQESRNTSKFDEMNSSIQTSALKATRNSMLLPSDINFHRTMDSDFSRELDAFSSRILSVANQVLSLIGTVDQTSKDKGRLENEDDVVDNFQSTVVDAVDKMMERTDMNLDVFLGRNKAPAITIDLKAKSVVTNKTNTRNAKGALDPTLQHASHLPKPQLKFKTKVSNDDIPWSPILPHKYNAKVPYGFNLHDLESQTGTDRLVNLHPYRYEISHISYPSRMFQPAEPIPPTPFGSTTFKWVANVKELHSMLDELRGATEIALDLEHHSYRSYWGFLCLMQISTRKQDWIVDLLELREELEVLNEVFTDPNIIKILHGAESDIVWLQQDLNLYVVNLFDTFHASKILGFPRHGLANLLEMYCDFTADKRYQLADWRIRPLPQEMLDYARSDTHFLLYIYDNLRNALLDRAVSSIDSAEDVGQRPIRQVLSRSEATALRVYEKERYDLEGGSGGNGWDTLAKKWNKNNLYANSPTVGISGMQKGIYKRIHLWRDTVAREEDESVRYVLPNHFLFQLAEQPPSDMASMLNIFRFVPPVLRRRAKELLDAIQEAIKQHTTRNEETTTEDVFPPGAPAMLVEDRRSPNLTDSLWTLDPSSTSVSTSSVLLEAKSKSISSSVRGHNETNAGGIITQRSALFGRTLTPNTQAPIDRFSEIVARIHSTLVIAPSASKLTRGPFTKATTVTHDSTSLLKDTQEDETLSPEVQVEIPFVPSASRETNHGTTAEPSDTIVIVGQVRQKKRKRVKTVPNPGDGSPKEDGSSAISFDFASAPNILDTAPPTEQTAVPRKKAKQTKARGTFYGDFPAPPKAYSEVESGNKSHTFK</sequence>
<organism evidence="12 13">
    <name type="scientific">Lentinula raphanica</name>
    <dbReference type="NCBI Taxonomy" id="153919"/>
    <lineage>
        <taxon>Eukaryota</taxon>
        <taxon>Fungi</taxon>
        <taxon>Dikarya</taxon>
        <taxon>Basidiomycota</taxon>
        <taxon>Agaricomycotina</taxon>
        <taxon>Agaricomycetes</taxon>
        <taxon>Agaricomycetidae</taxon>
        <taxon>Agaricales</taxon>
        <taxon>Marasmiineae</taxon>
        <taxon>Omphalotaceae</taxon>
        <taxon>Lentinula</taxon>
    </lineage>
</organism>
<dbReference type="InterPro" id="IPR044876">
    <property type="entry name" value="HRDC_dom_sf"/>
</dbReference>
<evidence type="ECO:0000256" key="9">
    <source>
        <dbReference type="SAM" id="Coils"/>
    </source>
</evidence>
<dbReference type="GO" id="GO:0071039">
    <property type="term" value="P:nuclear polyadenylation-dependent CUT catabolic process"/>
    <property type="evidence" value="ECO:0007669"/>
    <property type="project" value="TreeGrafter"/>
</dbReference>
<evidence type="ECO:0000256" key="8">
    <source>
        <dbReference type="ARBA" id="ARBA00043957"/>
    </source>
</evidence>
<comment type="similarity">
    <text evidence="8">Belongs to the exosome component 10/RRP6 family.</text>
</comment>
<dbReference type="PANTHER" id="PTHR12124">
    <property type="entry name" value="POLYMYOSITIS/SCLERODERMA AUTOANTIGEN-RELATED"/>
    <property type="match status" value="1"/>
</dbReference>
<evidence type="ECO:0000313" key="12">
    <source>
        <dbReference type="EMBL" id="KAJ3842425.1"/>
    </source>
</evidence>
<dbReference type="InterPro" id="IPR012337">
    <property type="entry name" value="RNaseH-like_sf"/>
</dbReference>
<keyword evidence="5" id="KW-0271">Exosome</keyword>
<dbReference type="InterPro" id="IPR045092">
    <property type="entry name" value="Rrp6-like"/>
</dbReference>
<dbReference type="GO" id="GO:0071037">
    <property type="term" value="P:nuclear polyadenylation-dependent snRNA catabolic process"/>
    <property type="evidence" value="ECO:0007669"/>
    <property type="project" value="TreeGrafter"/>
</dbReference>
<evidence type="ECO:0000259" key="11">
    <source>
        <dbReference type="PROSITE" id="PS50967"/>
    </source>
</evidence>
<accession>A0AA38PGX4</accession>
<comment type="subcellular location">
    <subcellularLocation>
        <location evidence="1">Nucleus</location>
    </subcellularLocation>
</comment>
<name>A0AA38PGX4_9AGAR</name>
<evidence type="ECO:0000256" key="6">
    <source>
        <dbReference type="ARBA" id="ARBA00022839"/>
    </source>
</evidence>
<dbReference type="GO" id="GO:0071038">
    <property type="term" value="P:TRAMP-dependent tRNA surveillance pathway"/>
    <property type="evidence" value="ECO:0007669"/>
    <property type="project" value="TreeGrafter"/>
</dbReference>
<dbReference type="GO" id="GO:0071044">
    <property type="term" value="P:histone mRNA catabolic process"/>
    <property type="evidence" value="ECO:0007669"/>
    <property type="project" value="TreeGrafter"/>
</dbReference>
<keyword evidence="6" id="KW-0269">Exonuclease</keyword>
<evidence type="ECO:0000256" key="7">
    <source>
        <dbReference type="ARBA" id="ARBA00023242"/>
    </source>
</evidence>
<feature type="region of interest" description="Disordered" evidence="10">
    <location>
        <begin position="735"/>
        <end position="823"/>
    </location>
</feature>
<dbReference type="InterPro" id="IPR010997">
    <property type="entry name" value="HRDC-like_sf"/>
</dbReference>
<dbReference type="SMART" id="SM00474">
    <property type="entry name" value="35EXOc"/>
    <property type="match status" value="1"/>
</dbReference>
<dbReference type="GO" id="GO:0071051">
    <property type="term" value="P:poly(A)-dependent snoRNA 3'-end processing"/>
    <property type="evidence" value="ECO:0007669"/>
    <property type="project" value="TreeGrafter"/>
</dbReference>
<dbReference type="InterPro" id="IPR002121">
    <property type="entry name" value="HRDC_dom"/>
</dbReference>
<dbReference type="GO" id="GO:0005730">
    <property type="term" value="C:nucleolus"/>
    <property type="evidence" value="ECO:0007669"/>
    <property type="project" value="TreeGrafter"/>
</dbReference>
<dbReference type="GO" id="GO:0071036">
    <property type="term" value="P:nuclear polyadenylation-dependent snoRNA catabolic process"/>
    <property type="evidence" value="ECO:0007669"/>
    <property type="project" value="TreeGrafter"/>
</dbReference>
<dbReference type="InterPro" id="IPR036397">
    <property type="entry name" value="RNaseH_sf"/>
</dbReference>
<dbReference type="FunFam" id="3.30.420.10:FF:000059">
    <property type="entry name" value="Exosome complex exonuclease Rrp6"/>
    <property type="match status" value="1"/>
</dbReference>
<gene>
    <name evidence="12" type="ORF">F5878DRAFT_607761</name>
</gene>
<dbReference type="PROSITE" id="PS50967">
    <property type="entry name" value="HRDC"/>
    <property type="match status" value="1"/>
</dbReference>
<evidence type="ECO:0000256" key="4">
    <source>
        <dbReference type="ARBA" id="ARBA00022801"/>
    </source>
</evidence>
<dbReference type="PANTHER" id="PTHR12124:SF47">
    <property type="entry name" value="EXOSOME COMPONENT 10"/>
    <property type="match status" value="1"/>
</dbReference>
<evidence type="ECO:0000256" key="5">
    <source>
        <dbReference type="ARBA" id="ARBA00022835"/>
    </source>
</evidence>
<dbReference type="Pfam" id="PF00570">
    <property type="entry name" value="HRDC"/>
    <property type="match status" value="1"/>
</dbReference>
<dbReference type="EMBL" id="MU806006">
    <property type="protein sequence ID" value="KAJ3842425.1"/>
    <property type="molecule type" value="Genomic_DNA"/>
</dbReference>
<dbReference type="SMART" id="SM00341">
    <property type="entry name" value="HRDC"/>
    <property type="match status" value="1"/>
</dbReference>
<proteinExistence type="inferred from homology"/>
<keyword evidence="2" id="KW-0698">rRNA processing</keyword>
<evidence type="ECO:0000313" key="13">
    <source>
        <dbReference type="Proteomes" id="UP001163846"/>
    </source>
</evidence>
<dbReference type="FunFam" id="1.10.150.80:FF:000001">
    <property type="entry name" value="Putative exosome component 10"/>
    <property type="match status" value="1"/>
</dbReference>
<dbReference type="InterPro" id="IPR012588">
    <property type="entry name" value="Exosome-assoc_fac_Rrp6_N"/>
</dbReference>
<reference evidence="12" key="1">
    <citation type="submission" date="2022-08" db="EMBL/GenBank/DDBJ databases">
        <authorList>
            <consortium name="DOE Joint Genome Institute"/>
            <person name="Min B."/>
            <person name="Riley R."/>
            <person name="Sierra-Patev S."/>
            <person name="Naranjo-Ortiz M."/>
            <person name="Looney B."/>
            <person name="Konkel Z."/>
            <person name="Slot J.C."/>
            <person name="Sakamoto Y."/>
            <person name="Steenwyk J.L."/>
            <person name="Rokas A."/>
            <person name="Carro J."/>
            <person name="Camarero S."/>
            <person name="Ferreira P."/>
            <person name="Molpeceres G."/>
            <person name="Ruiz-Duenas F.J."/>
            <person name="Serrano A."/>
            <person name="Henrissat B."/>
            <person name="Drula E."/>
            <person name="Hughes K.W."/>
            <person name="Mata J.L."/>
            <person name="Ishikawa N.K."/>
            <person name="Vargas-Isla R."/>
            <person name="Ushijima S."/>
            <person name="Smith C.A."/>
            <person name="Ahrendt S."/>
            <person name="Andreopoulos W."/>
            <person name="He G."/>
            <person name="Labutti K."/>
            <person name="Lipzen A."/>
            <person name="Ng V."/>
            <person name="Sandor L."/>
            <person name="Barry K."/>
            <person name="Martinez A.T."/>
            <person name="Xiao Y."/>
            <person name="Gibbons J.G."/>
            <person name="Terashima K."/>
            <person name="Hibbett D.S."/>
            <person name="Grigoriev I.V."/>
        </authorList>
    </citation>
    <scope>NUCLEOTIDE SEQUENCE</scope>
    <source>
        <strain evidence="12">TFB9207</strain>
    </source>
</reference>
<protein>
    <submittedName>
        <fullName evidence="12">Ribonuclease H-like domain-containing protein</fullName>
    </submittedName>
</protein>
<dbReference type="SUPFAM" id="SSF47819">
    <property type="entry name" value="HRDC-like"/>
    <property type="match status" value="1"/>
</dbReference>
<feature type="domain" description="HRDC" evidence="11">
    <location>
        <begin position="479"/>
        <end position="559"/>
    </location>
</feature>
<evidence type="ECO:0000256" key="2">
    <source>
        <dbReference type="ARBA" id="ARBA00022552"/>
    </source>
</evidence>
<dbReference type="InterPro" id="IPR049559">
    <property type="entry name" value="Rrp6p-like_exo"/>
</dbReference>
<dbReference type="GO" id="GO:0071040">
    <property type="term" value="P:nuclear polyadenylation-dependent antisense transcript catabolic process"/>
    <property type="evidence" value="ECO:0007669"/>
    <property type="project" value="TreeGrafter"/>
</dbReference>
<keyword evidence="3" id="KW-0540">Nuclease</keyword>
<evidence type="ECO:0000256" key="1">
    <source>
        <dbReference type="ARBA" id="ARBA00004123"/>
    </source>
</evidence>
<evidence type="ECO:0000256" key="10">
    <source>
        <dbReference type="SAM" id="MobiDB-lite"/>
    </source>
</evidence>
<keyword evidence="7" id="KW-0539">Nucleus</keyword>
<feature type="coiled-coil region" evidence="9">
    <location>
        <begin position="539"/>
        <end position="566"/>
    </location>
</feature>
<evidence type="ECO:0000256" key="3">
    <source>
        <dbReference type="ARBA" id="ARBA00022722"/>
    </source>
</evidence>
<dbReference type="AlphaFoldDB" id="A0AA38PGX4"/>
<dbReference type="GO" id="GO:0003727">
    <property type="term" value="F:single-stranded RNA binding"/>
    <property type="evidence" value="ECO:0007669"/>
    <property type="project" value="TreeGrafter"/>
</dbReference>
<dbReference type="Pfam" id="PF08066">
    <property type="entry name" value="PMC2NT"/>
    <property type="match status" value="1"/>
</dbReference>
<dbReference type="GO" id="GO:0000175">
    <property type="term" value="F:3'-5'-RNA exonuclease activity"/>
    <property type="evidence" value="ECO:0007669"/>
    <property type="project" value="InterPro"/>
</dbReference>
<dbReference type="GO" id="GO:0071035">
    <property type="term" value="P:nuclear polyadenylation-dependent rRNA catabolic process"/>
    <property type="evidence" value="ECO:0007669"/>
    <property type="project" value="TreeGrafter"/>
</dbReference>
<feature type="region of interest" description="Disordered" evidence="10">
    <location>
        <begin position="710"/>
        <end position="729"/>
    </location>
</feature>
<dbReference type="Pfam" id="PF01612">
    <property type="entry name" value="DNA_pol_A_exo1"/>
    <property type="match status" value="1"/>
</dbReference>
<dbReference type="GO" id="GO:0000467">
    <property type="term" value="P:exonucleolytic trimming to generate mature 3'-end of 5.8S rRNA from tricistronic rRNA transcript (SSU-rRNA, 5.8S rRNA, LSU-rRNA)"/>
    <property type="evidence" value="ECO:0007669"/>
    <property type="project" value="InterPro"/>
</dbReference>
<dbReference type="GO" id="GO:0000176">
    <property type="term" value="C:nuclear exosome (RNase complex)"/>
    <property type="evidence" value="ECO:0007669"/>
    <property type="project" value="InterPro"/>
</dbReference>
<dbReference type="Gene3D" id="1.10.150.80">
    <property type="entry name" value="HRDC domain"/>
    <property type="match status" value="1"/>
</dbReference>
<dbReference type="SUPFAM" id="SSF53098">
    <property type="entry name" value="Ribonuclease H-like"/>
    <property type="match status" value="1"/>
</dbReference>
<dbReference type="Gene3D" id="3.30.420.10">
    <property type="entry name" value="Ribonuclease H-like superfamily/Ribonuclease H"/>
    <property type="match status" value="1"/>
</dbReference>
<feature type="compositionally biased region" description="Polar residues" evidence="10">
    <location>
        <begin position="814"/>
        <end position="823"/>
    </location>
</feature>
<keyword evidence="4" id="KW-0378">Hydrolase</keyword>
<keyword evidence="9" id="KW-0175">Coiled coil</keyword>
<dbReference type="InterPro" id="IPR002562">
    <property type="entry name" value="3'-5'_exonuclease_dom"/>
</dbReference>
<dbReference type="GO" id="GO:0000166">
    <property type="term" value="F:nucleotide binding"/>
    <property type="evidence" value="ECO:0007669"/>
    <property type="project" value="InterPro"/>
</dbReference>
<comment type="caution">
    <text evidence="12">The sequence shown here is derived from an EMBL/GenBank/DDBJ whole genome shotgun (WGS) entry which is preliminary data.</text>
</comment>
<keyword evidence="13" id="KW-1185">Reference proteome</keyword>
<dbReference type="CDD" id="cd06147">
    <property type="entry name" value="Rrp6p_like_exo"/>
    <property type="match status" value="1"/>
</dbReference>
<dbReference type="Proteomes" id="UP001163846">
    <property type="component" value="Unassembled WGS sequence"/>
</dbReference>